<keyword evidence="1" id="KW-0472">Membrane</keyword>
<keyword evidence="1" id="KW-1133">Transmembrane helix</keyword>
<name>A0A8S3YE38_9EUPU</name>
<keyword evidence="1" id="KW-0812">Transmembrane</keyword>
<sequence length="257" mass="28769">YEVYKRTSCPPTPQPFEQTCVLGDVSLIYSGLQLTHVAGALSPYTAYDFQLQVYNDKGGVDFPLWLTVNTSESGPSYSQTPNLYKNGTLAVISWDTHSVSSRLRRSQHLVADGRFFYRGGVSGVWVDRGTDKGSEYVDTTLINFTITVITSFGQAESPVIVFDPNAVDNTGTTPKPPAPASASATPFYQEIWFIALMCVLALIILFLILVICIWRCGSRRPYMRERMPLHQPSRDRLTRRDLYVVDSRDGSIIHENV</sequence>
<dbReference type="SUPFAM" id="SSF49265">
    <property type="entry name" value="Fibronectin type III"/>
    <property type="match status" value="1"/>
</dbReference>
<evidence type="ECO:0000256" key="1">
    <source>
        <dbReference type="SAM" id="Phobius"/>
    </source>
</evidence>
<organism evidence="2 3">
    <name type="scientific">Candidula unifasciata</name>
    <dbReference type="NCBI Taxonomy" id="100452"/>
    <lineage>
        <taxon>Eukaryota</taxon>
        <taxon>Metazoa</taxon>
        <taxon>Spiralia</taxon>
        <taxon>Lophotrochozoa</taxon>
        <taxon>Mollusca</taxon>
        <taxon>Gastropoda</taxon>
        <taxon>Heterobranchia</taxon>
        <taxon>Euthyneura</taxon>
        <taxon>Panpulmonata</taxon>
        <taxon>Eupulmonata</taxon>
        <taxon>Stylommatophora</taxon>
        <taxon>Helicina</taxon>
        <taxon>Helicoidea</taxon>
        <taxon>Geomitridae</taxon>
        <taxon>Candidula</taxon>
    </lineage>
</organism>
<dbReference type="EMBL" id="CAJHNH020000129">
    <property type="protein sequence ID" value="CAG5115549.1"/>
    <property type="molecule type" value="Genomic_DNA"/>
</dbReference>
<reference evidence="2" key="1">
    <citation type="submission" date="2021-04" db="EMBL/GenBank/DDBJ databases">
        <authorList>
            <consortium name="Molecular Ecology Group"/>
        </authorList>
    </citation>
    <scope>NUCLEOTIDE SEQUENCE</scope>
</reference>
<evidence type="ECO:0000313" key="3">
    <source>
        <dbReference type="Proteomes" id="UP000678393"/>
    </source>
</evidence>
<feature type="transmembrane region" description="Helical" evidence="1">
    <location>
        <begin position="191"/>
        <end position="214"/>
    </location>
</feature>
<dbReference type="InterPro" id="IPR036116">
    <property type="entry name" value="FN3_sf"/>
</dbReference>
<keyword evidence="3" id="KW-1185">Reference proteome</keyword>
<dbReference type="Proteomes" id="UP000678393">
    <property type="component" value="Unassembled WGS sequence"/>
</dbReference>
<dbReference type="OrthoDB" id="9998666at2759"/>
<accession>A0A8S3YE38</accession>
<feature type="non-terminal residue" evidence="2">
    <location>
        <position position="1"/>
    </location>
</feature>
<feature type="non-terminal residue" evidence="2">
    <location>
        <position position="257"/>
    </location>
</feature>
<proteinExistence type="predicted"/>
<gene>
    <name evidence="2" type="ORF">CUNI_LOCUS1107</name>
</gene>
<protein>
    <submittedName>
        <fullName evidence="2">Uncharacterized protein</fullName>
    </submittedName>
</protein>
<comment type="caution">
    <text evidence="2">The sequence shown here is derived from an EMBL/GenBank/DDBJ whole genome shotgun (WGS) entry which is preliminary data.</text>
</comment>
<evidence type="ECO:0000313" key="2">
    <source>
        <dbReference type="EMBL" id="CAG5115549.1"/>
    </source>
</evidence>
<dbReference type="AlphaFoldDB" id="A0A8S3YE38"/>